<dbReference type="GO" id="GO:0000439">
    <property type="term" value="C:transcription factor TFIIH core complex"/>
    <property type="evidence" value="ECO:0007669"/>
    <property type="project" value="InterPro"/>
</dbReference>
<name>M1VMJ1_CYAM1</name>
<dbReference type="InterPro" id="IPR036465">
    <property type="entry name" value="vWFA_dom_sf"/>
</dbReference>
<comment type="subcellular location">
    <subcellularLocation>
        <location evidence="1">Nucleus</location>
    </subcellularLocation>
</comment>
<evidence type="ECO:0000256" key="5">
    <source>
        <dbReference type="ARBA" id="ARBA00022771"/>
    </source>
</evidence>
<evidence type="ECO:0000256" key="4">
    <source>
        <dbReference type="ARBA" id="ARBA00022763"/>
    </source>
</evidence>
<dbReference type="NCBIfam" id="TIGR00622">
    <property type="entry name" value="ssl1"/>
    <property type="match status" value="1"/>
</dbReference>
<reference evidence="13 14" key="2">
    <citation type="journal article" date="2007" name="BMC Biol.">
        <title>A 100%-complete sequence reveals unusually simple genomic features in the hot-spring red alga Cyanidioschyzon merolae.</title>
        <authorList>
            <person name="Nozaki H."/>
            <person name="Takano H."/>
            <person name="Misumi O."/>
            <person name="Terasawa K."/>
            <person name="Matsuzaki M."/>
            <person name="Maruyama S."/>
            <person name="Nishida K."/>
            <person name="Yagisawa F."/>
            <person name="Yoshida Y."/>
            <person name="Fujiwara T."/>
            <person name="Takio S."/>
            <person name="Tamura K."/>
            <person name="Chung S.J."/>
            <person name="Nakamura S."/>
            <person name="Kuroiwa H."/>
            <person name="Tanaka K."/>
            <person name="Sato N."/>
            <person name="Kuroiwa T."/>
        </authorList>
    </citation>
    <scope>NUCLEOTIDE SEQUENCE [LARGE SCALE GENOMIC DNA]</scope>
    <source>
        <strain evidence="13 14">10D</strain>
    </source>
</reference>
<evidence type="ECO:0000256" key="7">
    <source>
        <dbReference type="ARBA" id="ARBA00023015"/>
    </source>
</evidence>
<keyword evidence="8" id="KW-0804">Transcription</keyword>
<keyword evidence="10" id="KW-0539">Nucleus</keyword>
<comment type="similarity">
    <text evidence="2">Belongs to the GTF2H2 family.</text>
</comment>
<dbReference type="STRING" id="280699.M1VMJ1"/>
<accession>M1VMJ1</accession>
<dbReference type="GO" id="GO:0008270">
    <property type="term" value="F:zinc ion binding"/>
    <property type="evidence" value="ECO:0007669"/>
    <property type="project" value="UniProtKB-KW"/>
</dbReference>
<evidence type="ECO:0000256" key="6">
    <source>
        <dbReference type="ARBA" id="ARBA00022833"/>
    </source>
</evidence>
<dbReference type="PANTHER" id="PTHR12695">
    <property type="entry name" value="GENERAL TRANSCRIPTION FACTOR IIH SUBUNIT 2"/>
    <property type="match status" value="1"/>
</dbReference>
<dbReference type="GO" id="GO:0005675">
    <property type="term" value="C:transcription factor TFIIH holo complex"/>
    <property type="evidence" value="ECO:0007669"/>
    <property type="project" value="TreeGrafter"/>
</dbReference>
<dbReference type="KEGG" id="cme:CYME_CMT290C"/>
<dbReference type="PROSITE" id="PS00028">
    <property type="entry name" value="ZINC_FINGER_C2H2_1"/>
    <property type="match status" value="1"/>
</dbReference>
<dbReference type="InterPro" id="IPR012170">
    <property type="entry name" value="TFIIH_SSL1/p44"/>
</dbReference>
<protein>
    <submittedName>
        <fullName evidence="13">Similar to TFIIH subunit SSL1</fullName>
    </submittedName>
</protein>
<sequence>MTQLCVERSGSCRLHLQRPVQQSALSGRPEGVRLECTSASFIVNAPMHLPFTQLEEPARDASERLQWDARAAGLQPREQVAPTSRREDEANYAWERRYERSWEAIGVSDAGGGIFRRDALDQQRQRHRDLERVLQDSAASAARRRVGRALGLIRFLVLALDLSAAVRSRSRSSLSSSSQDLKPSRWSAILSGAQYFVQDFFSENAVSQLAIVILQDGIAAQVSEMSGSVRLHIDALRSLQRGTNKFLHDGDGGQTSLQNCLELGLRIHASVPRFGTREMLIVYGGLSTCDPGDIHKTIQNCVDASIRVSVIGLGAEVYILRATAERTQGTYRVPMDNDHFHQLLRQQVPPPPPPPQASRSTKHLEPSEAPWTAMQMVMGFPPKLARDRVVVAIDTRKACRLGFECPRCRQWLSEVPGNCILCGLTLTSVLHLARSYHHIFPAPRFEEREEPSSSRASALMSDEEGFSVSPSSVPERMPDAAAPPVKWQCSGCSRTLSTKDDLQLQCTGICRQLFCIDCDQLVHERLHTCPACLAMSLNMRQRSIPRTIT</sequence>
<dbReference type="OMA" id="INWVEVP"/>
<evidence type="ECO:0000256" key="1">
    <source>
        <dbReference type="ARBA" id="ARBA00004123"/>
    </source>
</evidence>
<dbReference type="SUPFAM" id="SSF53300">
    <property type="entry name" value="vWA-like"/>
    <property type="match status" value="1"/>
</dbReference>
<dbReference type="AlphaFoldDB" id="M1VMJ1"/>
<dbReference type="Gene3D" id="3.30.40.10">
    <property type="entry name" value="Zinc/RING finger domain, C3HC4 (zinc finger)"/>
    <property type="match status" value="1"/>
</dbReference>
<evidence type="ECO:0000256" key="8">
    <source>
        <dbReference type="ARBA" id="ARBA00023163"/>
    </source>
</evidence>
<dbReference type="SMART" id="SM00327">
    <property type="entry name" value="VWA"/>
    <property type="match status" value="1"/>
</dbReference>
<feature type="domain" description="C2H2-type" evidence="12">
    <location>
        <begin position="506"/>
        <end position="527"/>
    </location>
</feature>
<dbReference type="GO" id="GO:0006357">
    <property type="term" value="P:regulation of transcription by RNA polymerase II"/>
    <property type="evidence" value="ECO:0007669"/>
    <property type="project" value="TreeGrafter"/>
</dbReference>
<dbReference type="GeneID" id="16997997"/>
<evidence type="ECO:0000313" key="13">
    <source>
        <dbReference type="EMBL" id="BAM83263.1"/>
    </source>
</evidence>
<keyword evidence="9" id="KW-0234">DNA repair</keyword>
<dbReference type="InterPro" id="IPR007198">
    <property type="entry name" value="Ssl1-like"/>
</dbReference>
<proteinExistence type="inferred from homology"/>
<dbReference type="InterPro" id="IPR013083">
    <property type="entry name" value="Znf_RING/FYVE/PHD"/>
</dbReference>
<evidence type="ECO:0000256" key="3">
    <source>
        <dbReference type="ARBA" id="ARBA00022723"/>
    </source>
</evidence>
<dbReference type="InterPro" id="IPR004595">
    <property type="entry name" value="TFIIH_C1-like_dom"/>
</dbReference>
<evidence type="ECO:0000256" key="2">
    <source>
        <dbReference type="ARBA" id="ARBA00006092"/>
    </source>
</evidence>
<organism evidence="13 14">
    <name type="scientific">Cyanidioschyzon merolae (strain NIES-3377 / 10D)</name>
    <name type="common">Unicellular red alga</name>
    <dbReference type="NCBI Taxonomy" id="280699"/>
    <lineage>
        <taxon>Eukaryota</taxon>
        <taxon>Rhodophyta</taxon>
        <taxon>Bangiophyceae</taxon>
        <taxon>Cyanidiales</taxon>
        <taxon>Cyanidiaceae</taxon>
        <taxon>Cyanidioschyzon</taxon>
    </lineage>
</organism>
<dbReference type="eggNOG" id="KOG2807">
    <property type="taxonomic scope" value="Eukaryota"/>
</dbReference>
<evidence type="ECO:0000259" key="12">
    <source>
        <dbReference type="PROSITE" id="PS00028"/>
    </source>
</evidence>
<feature type="region of interest" description="Disordered" evidence="11">
    <location>
        <begin position="346"/>
        <end position="366"/>
    </location>
</feature>
<evidence type="ECO:0000256" key="9">
    <source>
        <dbReference type="ARBA" id="ARBA00023204"/>
    </source>
</evidence>
<feature type="region of interest" description="Disordered" evidence="11">
    <location>
        <begin position="447"/>
        <end position="477"/>
    </location>
</feature>
<evidence type="ECO:0000313" key="14">
    <source>
        <dbReference type="Proteomes" id="UP000007014"/>
    </source>
</evidence>
<dbReference type="HOGENOM" id="CLU_028556_1_1_1"/>
<reference evidence="13 14" key="1">
    <citation type="journal article" date="2004" name="Nature">
        <title>Genome sequence of the ultrasmall unicellular red alga Cyanidioschyzon merolae 10D.</title>
        <authorList>
            <person name="Matsuzaki M."/>
            <person name="Misumi O."/>
            <person name="Shin-i T."/>
            <person name="Maruyama S."/>
            <person name="Takahara M."/>
            <person name="Miyagishima S."/>
            <person name="Mori T."/>
            <person name="Nishida K."/>
            <person name="Yagisawa F."/>
            <person name="Nishida K."/>
            <person name="Yoshida Y."/>
            <person name="Nishimura Y."/>
            <person name="Nakao S."/>
            <person name="Kobayashi T."/>
            <person name="Momoyama Y."/>
            <person name="Higashiyama T."/>
            <person name="Minoda A."/>
            <person name="Sano M."/>
            <person name="Nomoto H."/>
            <person name="Oishi K."/>
            <person name="Hayashi H."/>
            <person name="Ohta F."/>
            <person name="Nishizaka S."/>
            <person name="Haga S."/>
            <person name="Miura S."/>
            <person name="Morishita T."/>
            <person name="Kabeya Y."/>
            <person name="Terasawa K."/>
            <person name="Suzuki Y."/>
            <person name="Ishii Y."/>
            <person name="Asakawa S."/>
            <person name="Takano H."/>
            <person name="Ohta N."/>
            <person name="Kuroiwa H."/>
            <person name="Tanaka K."/>
            <person name="Shimizu N."/>
            <person name="Sugano S."/>
            <person name="Sato N."/>
            <person name="Nozaki H."/>
            <person name="Ogasawara N."/>
            <person name="Kohara Y."/>
            <person name="Kuroiwa T."/>
        </authorList>
    </citation>
    <scope>NUCLEOTIDE SEQUENCE [LARGE SCALE GENOMIC DNA]</scope>
    <source>
        <strain evidence="13 14">10D</strain>
    </source>
</reference>
<dbReference type="InterPro" id="IPR046349">
    <property type="entry name" value="C1-like_sf"/>
</dbReference>
<keyword evidence="4" id="KW-0227">DNA damage</keyword>
<dbReference type="PANTHER" id="PTHR12695:SF2">
    <property type="entry name" value="GENERAL TRANSCRIPTION FACTOR IIH SUBUNIT 2-RELATED"/>
    <property type="match status" value="1"/>
</dbReference>
<dbReference type="Proteomes" id="UP000007014">
    <property type="component" value="Chromosome 20"/>
</dbReference>
<dbReference type="Gene3D" id="3.40.50.410">
    <property type="entry name" value="von Willebrand factor, type A domain"/>
    <property type="match status" value="1"/>
</dbReference>
<dbReference type="OrthoDB" id="284275at2759"/>
<keyword evidence="5" id="KW-0863">Zinc-finger</keyword>
<gene>
    <name evidence="13" type="ORF">CYME_CMT290C</name>
</gene>
<dbReference type="InterPro" id="IPR002035">
    <property type="entry name" value="VWF_A"/>
</dbReference>
<evidence type="ECO:0000256" key="11">
    <source>
        <dbReference type="SAM" id="MobiDB-lite"/>
    </source>
</evidence>
<dbReference type="GO" id="GO:0006289">
    <property type="term" value="P:nucleotide-excision repair"/>
    <property type="evidence" value="ECO:0007669"/>
    <property type="project" value="InterPro"/>
</dbReference>
<evidence type="ECO:0000256" key="10">
    <source>
        <dbReference type="ARBA" id="ARBA00023242"/>
    </source>
</evidence>
<keyword evidence="7" id="KW-0805">Transcription regulation</keyword>
<dbReference type="SUPFAM" id="SSF57889">
    <property type="entry name" value="Cysteine-rich domain"/>
    <property type="match status" value="1"/>
</dbReference>
<dbReference type="EMBL" id="AP006502">
    <property type="protein sequence ID" value="BAM83263.1"/>
    <property type="molecule type" value="Genomic_DNA"/>
</dbReference>
<keyword evidence="14" id="KW-1185">Reference proteome</keyword>
<dbReference type="InterPro" id="IPR013087">
    <property type="entry name" value="Znf_C2H2_type"/>
</dbReference>
<dbReference type="SMART" id="SM01047">
    <property type="entry name" value="C1_4"/>
    <property type="match status" value="1"/>
</dbReference>
<dbReference type="Gramene" id="CMT290CT">
    <property type="protein sequence ID" value="CMT290CT"/>
    <property type="gene ID" value="CMT290C"/>
</dbReference>
<dbReference type="FunFam" id="3.40.50.410:FF:000015">
    <property type="entry name" value="General transcription factor IIH subunit 2"/>
    <property type="match status" value="1"/>
</dbReference>
<keyword evidence="3" id="KW-0479">Metal-binding</keyword>
<dbReference type="RefSeq" id="XP_005539299.1">
    <property type="nucleotide sequence ID" value="XM_005539242.1"/>
</dbReference>
<dbReference type="Pfam" id="PF04056">
    <property type="entry name" value="Ssl1"/>
    <property type="match status" value="1"/>
</dbReference>
<keyword evidence="6" id="KW-0862">Zinc</keyword>
<dbReference type="GO" id="GO:0006351">
    <property type="term" value="P:DNA-templated transcription"/>
    <property type="evidence" value="ECO:0007669"/>
    <property type="project" value="InterPro"/>
</dbReference>